<keyword evidence="2" id="KW-0808">Transferase</keyword>
<dbReference type="AlphaFoldDB" id="A0A1T5LT41"/>
<dbReference type="PANTHER" id="PTHR43792">
    <property type="entry name" value="GNAT FAMILY, PUTATIVE (AFU_ORTHOLOGUE AFUA_3G00765)-RELATED-RELATED"/>
    <property type="match status" value="1"/>
</dbReference>
<reference evidence="2 3" key="1">
    <citation type="submission" date="2017-02" db="EMBL/GenBank/DDBJ databases">
        <authorList>
            <person name="Peterson S.W."/>
        </authorList>
    </citation>
    <scope>NUCLEOTIDE SEQUENCE [LARGE SCALE GENOMIC DNA]</scope>
    <source>
        <strain evidence="2 3">P15</strain>
    </source>
</reference>
<dbReference type="EMBL" id="FUZV01000002">
    <property type="protein sequence ID" value="SKC79177.1"/>
    <property type="molecule type" value="Genomic_DNA"/>
</dbReference>
<dbReference type="RefSeq" id="WP_079725373.1">
    <property type="nucleotide sequence ID" value="NZ_BMCL01000001.1"/>
</dbReference>
<dbReference type="InterPro" id="IPR051531">
    <property type="entry name" value="N-acetyltransferase"/>
</dbReference>
<gene>
    <name evidence="2" type="ORF">SAMN06296058_3046</name>
</gene>
<dbReference type="GO" id="GO:0016747">
    <property type="term" value="F:acyltransferase activity, transferring groups other than amino-acyl groups"/>
    <property type="evidence" value="ECO:0007669"/>
    <property type="project" value="InterPro"/>
</dbReference>
<proteinExistence type="predicted"/>
<protein>
    <submittedName>
        <fullName evidence="2">Protein N-acetyltransferase, RimJ/RimL family</fullName>
    </submittedName>
</protein>
<accession>A0A1T5LT41</accession>
<name>A0A1T5LT41_9GAMM</name>
<evidence type="ECO:0000313" key="3">
    <source>
        <dbReference type="Proteomes" id="UP000190341"/>
    </source>
</evidence>
<dbReference type="PANTHER" id="PTHR43792:SF1">
    <property type="entry name" value="N-ACETYLTRANSFERASE DOMAIN-CONTAINING PROTEIN"/>
    <property type="match status" value="1"/>
</dbReference>
<dbReference type="SUPFAM" id="SSF55729">
    <property type="entry name" value="Acyl-CoA N-acyltransferases (Nat)"/>
    <property type="match status" value="1"/>
</dbReference>
<organism evidence="2 3">
    <name type="scientific">Pseudoxanthomonas indica</name>
    <dbReference type="NCBI Taxonomy" id="428993"/>
    <lineage>
        <taxon>Bacteria</taxon>
        <taxon>Pseudomonadati</taxon>
        <taxon>Pseudomonadota</taxon>
        <taxon>Gammaproteobacteria</taxon>
        <taxon>Lysobacterales</taxon>
        <taxon>Lysobacteraceae</taxon>
        <taxon>Pseudoxanthomonas</taxon>
    </lineage>
</organism>
<dbReference type="Gene3D" id="3.40.630.30">
    <property type="match status" value="1"/>
</dbReference>
<dbReference type="OrthoDB" id="9798081at2"/>
<evidence type="ECO:0000313" key="2">
    <source>
        <dbReference type="EMBL" id="SKC79177.1"/>
    </source>
</evidence>
<sequence>MDSTFVLETERLSLHRLDDTSDADRAFVYRLLNDEAFLRFIGDRGVHEPEQAGPYLRNGPMASYAANGFGLYRVDRKRDGVPVGMCGLVKRDALPGPDLGYALLPEHRNLGYVAEAGAAVLADAHARLGLDTVLAVVDTSNAASIRTLRALGYRWREDFRLPGEDTLLHLFAWTSESSEPDHETP</sequence>
<dbReference type="STRING" id="428993.SAMN06296058_3046"/>
<dbReference type="Proteomes" id="UP000190341">
    <property type="component" value="Unassembled WGS sequence"/>
</dbReference>
<dbReference type="PROSITE" id="PS51186">
    <property type="entry name" value="GNAT"/>
    <property type="match status" value="1"/>
</dbReference>
<dbReference type="InterPro" id="IPR016181">
    <property type="entry name" value="Acyl_CoA_acyltransferase"/>
</dbReference>
<evidence type="ECO:0000259" key="1">
    <source>
        <dbReference type="PROSITE" id="PS51186"/>
    </source>
</evidence>
<dbReference type="InterPro" id="IPR000182">
    <property type="entry name" value="GNAT_dom"/>
</dbReference>
<keyword evidence="3" id="KW-1185">Reference proteome</keyword>
<dbReference type="Pfam" id="PF13302">
    <property type="entry name" value="Acetyltransf_3"/>
    <property type="match status" value="1"/>
</dbReference>
<feature type="domain" description="N-acetyltransferase" evidence="1">
    <location>
        <begin position="27"/>
        <end position="174"/>
    </location>
</feature>